<dbReference type="PANTHER" id="PTHR12110">
    <property type="entry name" value="HYDROXYPYRUVATE ISOMERASE"/>
    <property type="match status" value="1"/>
</dbReference>
<protein>
    <submittedName>
        <fullName evidence="2">TIM barrel protein</fullName>
    </submittedName>
</protein>
<dbReference type="Gene3D" id="3.20.20.150">
    <property type="entry name" value="Divalent-metal-dependent TIM barrel enzymes"/>
    <property type="match status" value="1"/>
</dbReference>
<dbReference type="KEGG" id="grc:GI584_23275"/>
<dbReference type="SUPFAM" id="SSF51658">
    <property type="entry name" value="Xylose isomerase-like"/>
    <property type="match status" value="1"/>
</dbReference>
<accession>A0A5Q2TPY4</accession>
<dbReference type="Pfam" id="PF01261">
    <property type="entry name" value="AP_endonuc_2"/>
    <property type="match status" value="1"/>
</dbReference>
<dbReference type="InterPro" id="IPR036237">
    <property type="entry name" value="Xyl_isomerase-like_sf"/>
</dbReference>
<keyword evidence="3" id="KW-1185">Reference proteome</keyword>
<dbReference type="PANTHER" id="PTHR12110:SF53">
    <property type="entry name" value="BLR5974 PROTEIN"/>
    <property type="match status" value="1"/>
</dbReference>
<proteinExistence type="predicted"/>
<reference evidence="2 3" key="1">
    <citation type="submission" date="2019-11" db="EMBL/GenBank/DDBJ databases">
        <title>Gracilibacillus salitolerans sp. nov., a moderate halophile isolated from a saline soil in northwest China.</title>
        <authorList>
            <person name="Gan L."/>
        </authorList>
    </citation>
    <scope>NUCLEOTIDE SEQUENCE [LARGE SCALE GENOMIC DNA]</scope>
    <source>
        <strain evidence="2 3">SCU50</strain>
    </source>
</reference>
<dbReference type="AlphaFoldDB" id="A0A5Q2TPY4"/>
<organism evidence="2 3">
    <name type="scientific">Gracilibacillus salitolerans</name>
    <dbReference type="NCBI Taxonomy" id="2663022"/>
    <lineage>
        <taxon>Bacteria</taxon>
        <taxon>Bacillati</taxon>
        <taxon>Bacillota</taxon>
        <taxon>Bacilli</taxon>
        <taxon>Bacillales</taxon>
        <taxon>Bacillaceae</taxon>
        <taxon>Gracilibacillus</taxon>
    </lineage>
</organism>
<dbReference type="EMBL" id="CP045915">
    <property type="protein sequence ID" value="QGH36795.1"/>
    <property type="molecule type" value="Genomic_DNA"/>
</dbReference>
<dbReference type="InterPro" id="IPR050312">
    <property type="entry name" value="IolE/XylAMocC-like"/>
</dbReference>
<gene>
    <name evidence="2" type="ORF">GI584_23275</name>
</gene>
<name>A0A5Q2TPY4_9BACI</name>
<sequence length="284" mass="31837">MKFGVSSYSLLQALRYDGITVTDIFQWIKEIGATHVEIVPHGFEVSLETATTIRKQAEEVGLEISNYAISANFVTDDKQAFQKEIERVKHHVDIAHALNVKHMRHDAASRTNGTITTFIRDLDQVADACREITTYAASYGIVTSIENHGFYLQGSDRVLALLERVNHPNFRLTLDVGNFACVDEDTSIAVKKCLPYASMVHLKDFYVREQNNQLQEGWIETAGGKKIRGSIVGQGDLPINEILSTISASDYDSWISIEFEGMENCMDGTAYGFSYVKNRLKKEA</sequence>
<evidence type="ECO:0000313" key="3">
    <source>
        <dbReference type="Proteomes" id="UP000339690"/>
    </source>
</evidence>
<evidence type="ECO:0000313" key="2">
    <source>
        <dbReference type="EMBL" id="QGH36795.1"/>
    </source>
</evidence>
<dbReference type="InterPro" id="IPR013022">
    <property type="entry name" value="Xyl_isomerase-like_TIM-brl"/>
</dbReference>
<dbReference type="Proteomes" id="UP000339690">
    <property type="component" value="Chromosome"/>
</dbReference>
<feature type="domain" description="Xylose isomerase-like TIM barrel" evidence="1">
    <location>
        <begin position="25"/>
        <end position="263"/>
    </location>
</feature>
<evidence type="ECO:0000259" key="1">
    <source>
        <dbReference type="Pfam" id="PF01261"/>
    </source>
</evidence>
<dbReference type="RefSeq" id="WP_153792805.1">
    <property type="nucleotide sequence ID" value="NZ_CP045915.1"/>
</dbReference>